<reference evidence="6" key="1">
    <citation type="submission" date="2016-03" db="EMBL/GenBank/DDBJ databases">
        <title>Updated assembly of Pseudogymnoascus destructans, the fungus causing white-nose syndrome of bats.</title>
        <authorList>
            <person name="Palmer J.M."/>
            <person name="Drees K.P."/>
            <person name="Foster J.T."/>
            <person name="Lindner D.L."/>
        </authorList>
    </citation>
    <scope>NUCLEOTIDE SEQUENCE [LARGE SCALE GENOMIC DNA]</scope>
    <source>
        <strain evidence="6">20631-21</strain>
    </source>
</reference>
<gene>
    <name evidence="6" type="ORF">VC83_06415</name>
</gene>
<dbReference type="Gene3D" id="1.10.132.20">
    <property type="entry name" value="Ribosome-recycling factor"/>
    <property type="match status" value="1"/>
</dbReference>
<evidence type="ECO:0000256" key="3">
    <source>
        <dbReference type="ARBA" id="ARBA00024909"/>
    </source>
</evidence>
<sequence>MAPRIQLRRNALAQILPSSRSSLRLHTLRPKAPTSSITTILPTLSLRTLTTTPALYKKGKNTAPRDSQKTGTKEAPEEWDPEDFSALRAGIAKANDKLNADLAKLRTGGRFNPELLENVRVHLDKTSKTTHRVGVLAQVIPKGGRSVMLLVGEKDHVKPIISAIQNAKELNLQPVPDPHNPSQLNVPLPAPTKESRDAALAAAHDVGEAAKVAVTAARGVMQKKLRQMEIKKTVLPDELKKAHKEMEKIVQGAVADVKKTVDAAKKGME</sequence>
<dbReference type="Pfam" id="PF01765">
    <property type="entry name" value="RRF"/>
    <property type="match status" value="1"/>
</dbReference>
<dbReference type="InterPro" id="IPR036191">
    <property type="entry name" value="RRF_sf"/>
</dbReference>
<comment type="function">
    <text evidence="3">Necessary for protein synthesis in mitochondria. Functions as a ribosome recycling factor in mitochondria.</text>
</comment>
<keyword evidence="2" id="KW-0648">Protein biosynthesis</keyword>
<dbReference type="GO" id="GO:0006412">
    <property type="term" value="P:translation"/>
    <property type="evidence" value="ECO:0007669"/>
    <property type="project" value="UniProtKB-KW"/>
</dbReference>
<feature type="domain" description="Ribosome recycling factor" evidence="5">
    <location>
        <begin position="99"/>
        <end position="266"/>
    </location>
</feature>
<dbReference type="GeneID" id="36289475"/>
<dbReference type="SUPFAM" id="SSF55194">
    <property type="entry name" value="Ribosome recycling factor, RRF"/>
    <property type="match status" value="1"/>
</dbReference>
<organism evidence="6">
    <name type="scientific">Pseudogymnoascus destructans</name>
    <dbReference type="NCBI Taxonomy" id="655981"/>
    <lineage>
        <taxon>Eukaryota</taxon>
        <taxon>Fungi</taxon>
        <taxon>Dikarya</taxon>
        <taxon>Ascomycota</taxon>
        <taxon>Pezizomycotina</taxon>
        <taxon>Leotiomycetes</taxon>
        <taxon>Thelebolales</taxon>
        <taxon>Thelebolaceae</taxon>
        <taxon>Pseudogymnoascus</taxon>
    </lineage>
</organism>
<evidence type="ECO:0000259" key="5">
    <source>
        <dbReference type="Pfam" id="PF01765"/>
    </source>
</evidence>
<evidence type="ECO:0000313" key="6">
    <source>
        <dbReference type="EMBL" id="OAF58372.1"/>
    </source>
</evidence>
<dbReference type="VEuPathDB" id="FungiDB:GMDG_00770"/>
<evidence type="ECO:0000256" key="2">
    <source>
        <dbReference type="ARBA" id="ARBA00022917"/>
    </source>
</evidence>
<dbReference type="PANTHER" id="PTHR20982:SF3">
    <property type="entry name" value="MITOCHONDRIAL RIBOSOME RECYCLING FACTOR PSEUDO 1"/>
    <property type="match status" value="1"/>
</dbReference>
<proteinExistence type="inferred from homology"/>
<accession>A0A177AAE3</accession>
<dbReference type="OrthoDB" id="407355at2759"/>
<dbReference type="eggNOG" id="ENOG502S5HY">
    <property type="taxonomic scope" value="Eukaryota"/>
</dbReference>
<feature type="compositionally biased region" description="Basic and acidic residues" evidence="4">
    <location>
        <begin position="66"/>
        <end position="76"/>
    </location>
</feature>
<name>A0A177AAE3_9PEZI</name>
<protein>
    <recommendedName>
        <fullName evidence="5">Ribosome recycling factor domain-containing protein</fullName>
    </recommendedName>
</protein>
<evidence type="ECO:0000256" key="4">
    <source>
        <dbReference type="SAM" id="MobiDB-lite"/>
    </source>
</evidence>
<dbReference type="InterPro" id="IPR023584">
    <property type="entry name" value="Ribosome_recyc_fac_dom"/>
</dbReference>
<dbReference type="GO" id="GO:0043023">
    <property type="term" value="F:ribosomal large subunit binding"/>
    <property type="evidence" value="ECO:0007669"/>
    <property type="project" value="TreeGrafter"/>
</dbReference>
<dbReference type="Gene3D" id="3.30.1360.40">
    <property type="match status" value="1"/>
</dbReference>
<dbReference type="EMBL" id="KV441397">
    <property type="protein sequence ID" value="OAF58372.1"/>
    <property type="molecule type" value="Genomic_DNA"/>
</dbReference>
<dbReference type="AlphaFoldDB" id="A0A177AAE3"/>
<evidence type="ECO:0000256" key="1">
    <source>
        <dbReference type="ARBA" id="ARBA00005912"/>
    </source>
</evidence>
<dbReference type="GO" id="GO:0005739">
    <property type="term" value="C:mitochondrion"/>
    <property type="evidence" value="ECO:0007669"/>
    <property type="project" value="TreeGrafter"/>
</dbReference>
<dbReference type="Proteomes" id="UP000077154">
    <property type="component" value="Unassembled WGS sequence"/>
</dbReference>
<dbReference type="PANTHER" id="PTHR20982">
    <property type="entry name" value="RIBOSOME RECYCLING FACTOR"/>
    <property type="match status" value="1"/>
</dbReference>
<dbReference type="RefSeq" id="XP_024323657.1">
    <property type="nucleotide sequence ID" value="XM_024470016.1"/>
</dbReference>
<feature type="region of interest" description="Disordered" evidence="4">
    <location>
        <begin position="55"/>
        <end position="80"/>
    </location>
</feature>
<comment type="similarity">
    <text evidence="1">Belongs to the RRF family.</text>
</comment>
<dbReference type="InterPro" id="IPR002661">
    <property type="entry name" value="Ribosome_recyc_fac"/>
</dbReference>